<dbReference type="Proteomes" id="UP000081671">
    <property type="component" value="Unplaced"/>
</dbReference>
<keyword evidence="7" id="KW-1185">Reference proteome</keyword>
<keyword evidence="5 6" id="KW-0472">Membrane</keyword>
<proteinExistence type="inferred from homology"/>
<dbReference type="GO" id="GO:0005886">
    <property type="term" value="C:plasma membrane"/>
    <property type="evidence" value="ECO:0007669"/>
    <property type="project" value="TreeGrafter"/>
</dbReference>
<evidence type="ECO:0000313" key="7">
    <source>
        <dbReference type="Proteomes" id="UP000081671"/>
    </source>
</evidence>
<feature type="transmembrane region" description="Helical" evidence="6">
    <location>
        <begin position="181"/>
        <end position="203"/>
    </location>
</feature>
<evidence type="ECO:0000256" key="4">
    <source>
        <dbReference type="ARBA" id="ARBA00022989"/>
    </source>
</evidence>
<comment type="similarity">
    <text evidence="2">Belongs to the MS4A family.</text>
</comment>
<evidence type="ECO:0000256" key="2">
    <source>
        <dbReference type="ARBA" id="ARBA00009565"/>
    </source>
</evidence>
<evidence type="ECO:0000256" key="6">
    <source>
        <dbReference type="SAM" id="Phobius"/>
    </source>
</evidence>
<dbReference type="GO" id="GO:0005802">
    <property type="term" value="C:trans-Golgi network"/>
    <property type="evidence" value="ECO:0007669"/>
    <property type="project" value="TreeGrafter"/>
</dbReference>
<reference evidence="8" key="1">
    <citation type="submission" date="2025-08" db="UniProtKB">
        <authorList>
            <consortium name="RefSeq"/>
        </authorList>
    </citation>
    <scope>IDENTIFICATION</scope>
    <source>
        <tissue evidence="8">Kidney</tissue>
    </source>
</reference>
<accession>A0A1S3G9R2</accession>
<dbReference type="STRING" id="10020.ENSDORP00000008240"/>
<dbReference type="KEGG" id="dord:105995553"/>
<dbReference type="InterPro" id="IPR030417">
    <property type="entry name" value="MS4A"/>
</dbReference>
<gene>
    <name evidence="8" type="primary">LOC105995553</name>
</gene>
<keyword evidence="4 6" id="KW-1133">Transmembrane helix</keyword>
<organism evidence="7 8">
    <name type="scientific">Dipodomys ordii</name>
    <name type="common">Ord's kangaroo rat</name>
    <dbReference type="NCBI Taxonomy" id="10020"/>
    <lineage>
        <taxon>Eukaryota</taxon>
        <taxon>Metazoa</taxon>
        <taxon>Chordata</taxon>
        <taxon>Craniata</taxon>
        <taxon>Vertebrata</taxon>
        <taxon>Euteleostomi</taxon>
        <taxon>Mammalia</taxon>
        <taxon>Eutheria</taxon>
        <taxon>Euarchontoglires</taxon>
        <taxon>Glires</taxon>
        <taxon>Rodentia</taxon>
        <taxon>Castorimorpha</taxon>
        <taxon>Heteromyidae</taxon>
        <taxon>Dipodomyinae</taxon>
        <taxon>Dipodomys</taxon>
    </lineage>
</organism>
<dbReference type="FunCoup" id="A0A1S3G9R2">
    <property type="interactions" value="142"/>
</dbReference>
<keyword evidence="3 6" id="KW-0812">Transmembrane</keyword>
<dbReference type="RefSeq" id="XP_012884762.1">
    <property type="nucleotide sequence ID" value="XM_013029308.1"/>
</dbReference>
<feature type="transmembrane region" description="Helical" evidence="6">
    <location>
        <begin position="117"/>
        <end position="137"/>
    </location>
</feature>
<dbReference type="InParanoid" id="A0A1S3G9R2"/>
<dbReference type="OMA" id="WWKEAHS"/>
<feature type="transmembrane region" description="Helical" evidence="6">
    <location>
        <begin position="47"/>
        <end position="66"/>
    </location>
</feature>
<evidence type="ECO:0000256" key="3">
    <source>
        <dbReference type="ARBA" id="ARBA00022692"/>
    </source>
</evidence>
<evidence type="ECO:0000256" key="1">
    <source>
        <dbReference type="ARBA" id="ARBA00004141"/>
    </source>
</evidence>
<comment type="subcellular location">
    <subcellularLocation>
        <location evidence="1">Membrane</location>
        <topology evidence="1">Multi-pass membrane protein</topology>
    </subcellularLocation>
</comment>
<dbReference type="PANTHER" id="PTHR23320">
    <property type="entry name" value="MEMBRANE-SPANNING 4-DOMAINS SUBFAMILY A MS4A -RELATED"/>
    <property type="match status" value="1"/>
</dbReference>
<dbReference type="GO" id="GO:0007166">
    <property type="term" value="P:cell surface receptor signaling pathway"/>
    <property type="evidence" value="ECO:0007669"/>
    <property type="project" value="TreeGrafter"/>
</dbReference>
<evidence type="ECO:0000256" key="5">
    <source>
        <dbReference type="ARBA" id="ARBA00023136"/>
    </source>
</evidence>
<evidence type="ECO:0000313" key="8">
    <source>
        <dbReference type="RefSeq" id="XP_012884762.1"/>
    </source>
</evidence>
<dbReference type="PANTHER" id="PTHR23320:SF135">
    <property type="entry name" value="MEMBRANE-SPANNING 4-DOMAINS SUBFAMILY A MEMBER 6A"/>
    <property type="match status" value="1"/>
</dbReference>
<dbReference type="GeneID" id="105995553"/>
<feature type="transmembrane region" description="Helical" evidence="6">
    <location>
        <begin position="86"/>
        <end position="105"/>
    </location>
</feature>
<dbReference type="InterPro" id="IPR007237">
    <property type="entry name" value="CD20-like"/>
</dbReference>
<dbReference type="Pfam" id="PF04103">
    <property type="entry name" value="CD20"/>
    <property type="match status" value="1"/>
</dbReference>
<protein>
    <submittedName>
        <fullName evidence="8">Membrane-spanning 4-domains subfamily A member 6D-like</fullName>
    </submittedName>
</protein>
<name>A0A1S3G9R2_DIPOR</name>
<dbReference type="AlphaFoldDB" id="A0A1S3G9R2"/>
<dbReference type="OrthoDB" id="10071849at2759"/>
<sequence>MIPQVVTRETVTVIRSNGTNVAELGQPQPTYQMDYSLKKHLRAEIKVVAAIQILCGVMVFSLGIILACSPSSPYFTPMFTSLIKSAYPFVGSMCFIASGCLSITTDKMSSKHLVHSSLAINIGSSLFGLMGFILLSYNLSDLDSALQKCEQSPHPTSSYSYYPISRNNACYMAKTSLAGTLGLMLVCTLVELGLAVLSAVLWWKQSKDNFPESVHFVSQSVYDKLNFSNQESSQPAYQELLRN</sequence>